<evidence type="ECO:0000313" key="5">
    <source>
        <dbReference type="Proteomes" id="UP000649617"/>
    </source>
</evidence>
<proteinExistence type="inferred from homology"/>
<dbReference type="OrthoDB" id="447129at2759"/>
<dbReference type="InterPro" id="IPR036775">
    <property type="entry name" value="DNA_pol_Y-fam_lit_finger_sf"/>
</dbReference>
<evidence type="ECO:0000256" key="2">
    <source>
        <dbReference type="ARBA" id="ARBA00022634"/>
    </source>
</evidence>
<dbReference type="Pfam" id="PF21999">
    <property type="entry name" value="IMS_HHH_1"/>
    <property type="match status" value="1"/>
</dbReference>
<keyword evidence="2" id="KW-0237">DNA synthesis</keyword>
<gene>
    <name evidence="4" type="primary">Rev1</name>
    <name evidence="4" type="ORF">SPIL2461_LOCUS23270</name>
</gene>
<organism evidence="4 5">
    <name type="scientific">Symbiodinium pilosum</name>
    <name type="common">Dinoflagellate</name>
    <dbReference type="NCBI Taxonomy" id="2952"/>
    <lineage>
        <taxon>Eukaryota</taxon>
        <taxon>Sar</taxon>
        <taxon>Alveolata</taxon>
        <taxon>Dinophyceae</taxon>
        <taxon>Suessiales</taxon>
        <taxon>Symbiodiniaceae</taxon>
        <taxon>Symbiodinium</taxon>
    </lineage>
</organism>
<dbReference type="SUPFAM" id="SSF100879">
    <property type="entry name" value="Lesion bypass DNA polymerase (Y-family), little finger domain"/>
    <property type="match status" value="1"/>
</dbReference>
<dbReference type="GO" id="GO:0006281">
    <property type="term" value="P:DNA repair"/>
    <property type="evidence" value="ECO:0007669"/>
    <property type="project" value="InterPro"/>
</dbReference>
<dbReference type="Proteomes" id="UP000649617">
    <property type="component" value="Unassembled WGS sequence"/>
</dbReference>
<dbReference type="EMBL" id="CAJNIZ010048101">
    <property type="protein sequence ID" value="CAE7782227.1"/>
    <property type="molecule type" value="Genomic_DNA"/>
</dbReference>
<feature type="non-terminal residue" evidence="4">
    <location>
        <position position="326"/>
    </location>
</feature>
<dbReference type="GO" id="GO:0070987">
    <property type="term" value="P:error-free translesion synthesis"/>
    <property type="evidence" value="ECO:0007669"/>
    <property type="project" value="TreeGrafter"/>
</dbReference>
<dbReference type="InterPro" id="IPR053848">
    <property type="entry name" value="IMS_HHH_1"/>
</dbReference>
<dbReference type="PANTHER" id="PTHR45990">
    <property type="entry name" value="DNA REPAIR PROTEIN REV1"/>
    <property type="match status" value="1"/>
</dbReference>
<dbReference type="GO" id="GO:0042276">
    <property type="term" value="P:error-prone translesion synthesis"/>
    <property type="evidence" value="ECO:0007669"/>
    <property type="project" value="TreeGrafter"/>
</dbReference>
<feature type="domain" description="UmuC" evidence="3">
    <location>
        <begin position="1"/>
        <end position="179"/>
    </location>
</feature>
<comment type="similarity">
    <text evidence="1">Belongs to the DNA polymerase type-Y family.</text>
</comment>
<evidence type="ECO:0000256" key="1">
    <source>
        <dbReference type="ARBA" id="ARBA00010945"/>
    </source>
</evidence>
<dbReference type="PANTHER" id="PTHR45990:SF1">
    <property type="entry name" value="DNA REPAIR PROTEIN REV1"/>
    <property type="match status" value="1"/>
</dbReference>
<dbReference type="Pfam" id="PF11799">
    <property type="entry name" value="IMS_C"/>
    <property type="match status" value="1"/>
</dbReference>
<sequence>VRAGMWAGEAFQLCPDLVVMPYEFDSIMETAEQFYTSVLEITPYVQGISCDEVFADVTHLVQDDVSSWKALARKIRSDIWNRTGCVASIGVAKNRLLARLATKFAKPGPGCAKCGEAALSRAGEEREFRSCGDHPGVYLLEDAGNDGMSGVLAVPDIPDRQETTEALAALPARELPGVGPESEKQLQKTGVHTVGDLRGLSLAKLRGLFGEKQAQSLSRLCRGIDDRPWDPRPPRKSVGAQIAWGVRFEDVPALRRFVAELTEEALRRLTRHGSRGSSLTIKVWKARPDARPLGGVGSGDCDIISRSAQFAIDPGHSAAVKNTSAE</sequence>
<dbReference type="InterPro" id="IPR043128">
    <property type="entry name" value="Rev_trsase/Diguanyl_cyclase"/>
</dbReference>
<dbReference type="Gene3D" id="3.30.70.270">
    <property type="match status" value="1"/>
</dbReference>
<feature type="non-terminal residue" evidence="4">
    <location>
        <position position="1"/>
    </location>
</feature>
<dbReference type="GO" id="GO:0003887">
    <property type="term" value="F:DNA-directed DNA polymerase activity"/>
    <property type="evidence" value="ECO:0007669"/>
    <property type="project" value="InterPro"/>
</dbReference>
<dbReference type="Gene3D" id="1.10.150.20">
    <property type="entry name" value="5' to 3' exonuclease, C-terminal subdomain"/>
    <property type="match status" value="1"/>
</dbReference>
<keyword evidence="5" id="KW-1185">Reference proteome</keyword>
<dbReference type="GO" id="GO:0003684">
    <property type="term" value="F:damaged DNA binding"/>
    <property type="evidence" value="ECO:0007669"/>
    <property type="project" value="InterPro"/>
</dbReference>
<accession>A0A812YK35</accession>
<dbReference type="InterPro" id="IPR017961">
    <property type="entry name" value="DNA_pol_Y-fam_little_finger"/>
</dbReference>
<dbReference type="GO" id="GO:0005634">
    <property type="term" value="C:nucleus"/>
    <property type="evidence" value="ECO:0007669"/>
    <property type="project" value="TreeGrafter"/>
</dbReference>
<dbReference type="Gene3D" id="3.30.1490.100">
    <property type="entry name" value="DNA polymerase, Y-family, little finger domain"/>
    <property type="match status" value="1"/>
</dbReference>
<protein>
    <submittedName>
        <fullName evidence="4">Rev1 protein</fullName>
    </submittedName>
</protein>
<dbReference type="PROSITE" id="PS50173">
    <property type="entry name" value="UMUC"/>
    <property type="match status" value="1"/>
</dbReference>
<dbReference type="InterPro" id="IPR001126">
    <property type="entry name" value="UmuC"/>
</dbReference>
<dbReference type="SUPFAM" id="SSF56672">
    <property type="entry name" value="DNA/RNA polymerases"/>
    <property type="match status" value="1"/>
</dbReference>
<dbReference type="Gene3D" id="3.40.1170.60">
    <property type="match status" value="1"/>
</dbReference>
<reference evidence="4" key="1">
    <citation type="submission" date="2021-02" db="EMBL/GenBank/DDBJ databases">
        <authorList>
            <person name="Dougan E. K."/>
            <person name="Rhodes N."/>
            <person name="Thang M."/>
            <person name="Chan C."/>
        </authorList>
    </citation>
    <scope>NUCLEOTIDE SEQUENCE</scope>
</reference>
<name>A0A812YK35_SYMPI</name>
<evidence type="ECO:0000313" key="4">
    <source>
        <dbReference type="EMBL" id="CAE7782227.1"/>
    </source>
</evidence>
<dbReference type="InterPro" id="IPR043502">
    <property type="entry name" value="DNA/RNA_pol_sf"/>
</dbReference>
<evidence type="ECO:0000259" key="3">
    <source>
        <dbReference type="PROSITE" id="PS50173"/>
    </source>
</evidence>
<dbReference type="GO" id="GO:0017125">
    <property type="term" value="F:deoxycytidyl transferase activity"/>
    <property type="evidence" value="ECO:0007669"/>
    <property type="project" value="TreeGrafter"/>
</dbReference>
<dbReference type="Pfam" id="PF00817">
    <property type="entry name" value="IMS"/>
    <property type="match status" value="1"/>
</dbReference>
<comment type="caution">
    <text evidence="4">The sequence shown here is derived from an EMBL/GenBank/DDBJ whole genome shotgun (WGS) entry which is preliminary data.</text>
</comment>
<dbReference type="AlphaFoldDB" id="A0A812YK35"/>